<evidence type="ECO:0008006" key="4">
    <source>
        <dbReference type="Google" id="ProtNLM"/>
    </source>
</evidence>
<gene>
    <name evidence="2" type="ORF">CHARACLAT_022741</name>
</gene>
<evidence type="ECO:0000256" key="1">
    <source>
        <dbReference type="SAM" id="Phobius"/>
    </source>
</evidence>
<keyword evidence="3" id="KW-1185">Reference proteome</keyword>
<evidence type="ECO:0000313" key="2">
    <source>
        <dbReference type="EMBL" id="MED6281553.1"/>
    </source>
</evidence>
<feature type="non-terminal residue" evidence="2">
    <location>
        <position position="1"/>
    </location>
</feature>
<organism evidence="2 3">
    <name type="scientific">Characodon lateralis</name>
    <dbReference type="NCBI Taxonomy" id="208331"/>
    <lineage>
        <taxon>Eukaryota</taxon>
        <taxon>Metazoa</taxon>
        <taxon>Chordata</taxon>
        <taxon>Craniata</taxon>
        <taxon>Vertebrata</taxon>
        <taxon>Euteleostomi</taxon>
        <taxon>Actinopterygii</taxon>
        <taxon>Neopterygii</taxon>
        <taxon>Teleostei</taxon>
        <taxon>Neoteleostei</taxon>
        <taxon>Acanthomorphata</taxon>
        <taxon>Ovalentaria</taxon>
        <taxon>Atherinomorphae</taxon>
        <taxon>Cyprinodontiformes</taxon>
        <taxon>Goodeidae</taxon>
        <taxon>Characodon</taxon>
    </lineage>
</organism>
<reference evidence="2 3" key="1">
    <citation type="submission" date="2021-06" db="EMBL/GenBank/DDBJ databases">
        <authorList>
            <person name="Palmer J.M."/>
        </authorList>
    </citation>
    <scope>NUCLEOTIDE SEQUENCE [LARGE SCALE GENOMIC DNA]</scope>
    <source>
        <strain evidence="2 3">CL_MEX2019</strain>
        <tissue evidence="2">Muscle</tissue>
    </source>
</reference>
<proteinExistence type="predicted"/>
<name>A0ABU7E2P0_9TELE</name>
<dbReference type="EMBL" id="JAHUTJ010043331">
    <property type="protein sequence ID" value="MED6281553.1"/>
    <property type="molecule type" value="Genomic_DNA"/>
</dbReference>
<keyword evidence="1" id="KW-0812">Transmembrane</keyword>
<evidence type="ECO:0000313" key="3">
    <source>
        <dbReference type="Proteomes" id="UP001352852"/>
    </source>
</evidence>
<sequence>ELLTVVLLGVVQDPNMVNTGVALLNIAGILVGSGFLRSTAQMPRLFQLLSYLTFQKYSCELLIVTEFLDLEFSCNATRPLPGACVVTTGEQIIDQGYPGALSRYTLDFVLLYSFLPALVVIGIIGFKIRDKLIRH</sequence>
<accession>A0ABU7E2P0</accession>
<keyword evidence="1" id="KW-1133">Transmembrane helix</keyword>
<dbReference type="Proteomes" id="UP001352852">
    <property type="component" value="Unassembled WGS sequence"/>
</dbReference>
<feature type="transmembrane region" description="Helical" evidence="1">
    <location>
        <begin position="108"/>
        <end position="126"/>
    </location>
</feature>
<keyword evidence="1" id="KW-0472">Membrane</keyword>
<feature type="transmembrane region" description="Helical" evidence="1">
    <location>
        <begin position="16"/>
        <end position="36"/>
    </location>
</feature>
<protein>
    <recommendedName>
        <fullName evidence="4">ABC-2 type transporter domain-containing protein</fullName>
    </recommendedName>
</protein>
<comment type="caution">
    <text evidence="2">The sequence shown here is derived from an EMBL/GenBank/DDBJ whole genome shotgun (WGS) entry which is preliminary data.</text>
</comment>